<feature type="compositionally biased region" description="Polar residues" evidence="12">
    <location>
        <begin position="585"/>
        <end position="597"/>
    </location>
</feature>
<evidence type="ECO:0000256" key="12">
    <source>
        <dbReference type="SAM" id="MobiDB-lite"/>
    </source>
</evidence>
<feature type="transmembrane region" description="Helical" evidence="11">
    <location>
        <begin position="415"/>
        <end position="438"/>
    </location>
</feature>
<dbReference type="Proteomes" id="UP000774326">
    <property type="component" value="Unassembled WGS sequence"/>
</dbReference>
<feature type="transmembrane region" description="Helical" evidence="11">
    <location>
        <begin position="290"/>
        <end position="312"/>
    </location>
</feature>
<feature type="transmembrane region" description="Helical" evidence="11">
    <location>
        <begin position="20"/>
        <end position="39"/>
    </location>
</feature>
<sequence length="823" mass="92233">MIKTPYLTLGDRVSQVWLNKYTIALLLLAIKLLMFQTSLQNSINSAKEYTLNSCPTIDSYASNALSLPHYLSKSANYMIEKSVEEINEKTLETLKMILTASEYMVIFAINMVVGTYACVLVSTVDGAVDVAVNGTETLITYVNDTLGAITDDIEEGLSDVSSVLNHLISAGEKVKDFFTGSSSDSNSTESLSKVNLTVSSLKKLSIPGSINSKLEKLKENVPDFTTVQNKTEALIKEPFELVKNKIASATLFSNDGNDLYVPELKQLTICSANSDKINQFYIDVAKDMKIMVKIFVCLLIVGSVLMTIPIIWEEWRAWRKLKVLEGKVLDMSKMQSEKVQIHEDSQIYPKQEFNSQSQLHRNDMLSTDPIDAFEQTFNKYVTGAGIKCSGLLSSNPQTQLRIRWLFSYILSQRSVILLGLALLGILAVVLQFIILLSFTRAVKNHDLPFEAVTDDLKANFDASINNWTDSTNTYLSGREAEINDDLLGWVKSSTEAVNSTISTIVDDLNEVIAKAFNGTILYAPVKTVVGCVITNKLEKIEDALTWVNEKAQVTLPRVNDVYLLQAFDSSSSSNSSSTDPERYSSKSQTDDTSTGILSKTAEMMSTTESIMKSILETTVKQYKASLRLELWISLSLLGVWFIQLFVALIVIYFDHHLNSGEHSSSSNPVDRNGKYDLSNDKISYPKELAKEHQLKLGYPYKSPFDRTDLQNIQDSKETLSPAMDNKAYQHPWHQYAQTPMMPNRQSPNRGSPPRPVNPFEANPFDDPFDIEPTMNNQSDRYHKDSDQFSVLSNPFEVNDDDLSVLELKNSNEVNELNYKRNIV</sequence>
<proteinExistence type="inferred from homology"/>
<evidence type="ECO:0000256" key="7">
    <source>
        <dbReference type="ARBA" id="ARBA00022971"/>
    </source>
</evidence>
<comment type="function">
    <text evidence="1 11">Involved in cell fusion during mating by stabilizing the plasma membrane fusion event.</text>
</comment>
<dbReference type="PANTHER" id="PTHR31030:SF1">
    <property type="entry name" value="PLASMA MEMBRANE FUSION PROTEIN PRM1"/>
    <property type="match status" value="1"/>
</dbReference>
<reference evidence="13" key="2">
    <citation type="submission" date="2021-01" db="EMBL/GenBank/DDBJ databases">
        <authorList>
            <person name="Schikora-Tamarit M.A."/>
        </authorList>
    </citation>
    <scope>NUCLEOTIDE SEQUENCE</scope>
    <source>
        <strain evidence="13">CBS2887</strain>
    </source>
</reference>
<evidence type="ECO:0000313" key="14">
    <source>
        <dbReference type="Proteomes" id="UP000774326"/>
    </source>
</evidence>
<reference evidence="13" key="1">
    <citation type="journal article" date="2021" name="Open Biol.">
        <title>Shared evolutionary footprints suggest mitochondrial oxidative damage underlies multiple complex I losses in fungi.</title>
        <authorList>
            <person name="Schikora-Tamarit M.A."/>
            <person name="Marcet-Houben M."/>
            <person name="Nosek J."/>
            <person name="Gabaldon T."/>
        </authorList>
    </citation>
    <scope>NUCLEOTIDE SEQUENCE</scope>
    <source>
        <strain evidence="13">CBS2887</strain>
    </source>
</reference>
<feature type="region of interest" description="Disordered" evidence="12">
    <location>
        <begin position="569"/>
        <end position="597"/>
    </location>
</feature>
<evidence type="ECO:0000313" key="13">
    <source>
        <dbReference type="EMBL" id="KAH3681904.1"/>
    </source>
</evidence>
<feature type="region of interest" description="Disordered" evidence="12">
    <location>
        <begin position="740"/>
        <end position="768"/>
    </location>
</feature>
<evidence type="ECO:0000256" key="9">
    <source>
        <dbReference type="ARBA" id="ARBA00023136"/>
    </source>
</evidence>
<feature type="transmembrane region" description="Helical" evidence="11">
    <location>
        <begin position="630"/>
        <end position="653"/>
    </location>
</feature>
<dbReference type="PANTHER" id="PTHR31030">
    <property type="entry name" value="PLASMA MEMBRANE FUSION PROTEIN PRM1"/>
    <property type="match status" value="1"/>
</dbReference>
<dbReference type="InterPro" id="IPR026777">
    <property type="entry name" value="PRM1"/>
</dbReference>
<gene>
    <name evidence="13" type="ORF">WICPIJ_007124</name>
</gene>
<keyword evidence="5 11" id="KW-1003">Cell membrane</keyword>
<comment type="similarity">
    <text evidence="3 11">Belongs to the PRM1 family.</text>
</comment>
<evidence type="ECO:0000256" key="10">
    <source>
        <dbReference type="ARBA" id="ARBA00023180"/>
    </source>
</evidence>
<keyword evidence="6 11" id="KW-0812">Transmembrane</keyword>
<keyword evidence="9 11" id="KW-0472">Membrane</keyword>
<accession>A0A9P8TK98</accession>
<dbReference type="OrthoDB" id="5356111at2759"/>
<evidence type="ECO:0000256" key="5">
    <source>
        <dbReference type="ARBA" id="ARBA00022475"/>
    </source>
</evidence>
<keyword evidence="7 11" id="KW-0184">Conjugation</keyword>
<dbReference type="EMBL" id="JAEUBG010004163">
    <property type="protein sequence ID" value="KAH3681904.1"/>
    <property type="molecule type" value="Genomic_DNA"/>
</dbReference>
<name>A0A9P8TK98_WICPI</name>
<comment type="caution">
    <text evidence="13">The sequence shown here is derived from an EMBL/GenBank/DDBJ whole genome shotgun (WGS) entry which is preliminary data.</text>
</comment>
<keyword evidence="10" id="KW-0325">Glycoprotein</keyword>
<protein>
    <recommendedName>
        <fullName evidence="4 11">Plasma membrane fusion protein PRM1</fullName>
    </recommendedName>
</protein>
<evidence type="ECO:0000256" key="11">
    <source>
        <dbReference type="RuleBase" id="RU366035"/>
    </source>
</evidence>
<keyword evidence="14" id="KW-1185">Reference proteome</keyword>
<dbReference type="GO" id="GO:0005886">
    <property type="term" value="C:plasma membrane"/>
    <property type="evidence" value="ECO:0007669"/>
    <property type="project" value="UniProtKB-SubCell"/>
</dbReference>
<comment type="caution">
    <text evidence="11">Lacks conserved residue(s) required for the propagation of feature annotation.</text>
</comment>
<evidence type="ECO:0000256" key="3">
    <source>
        <dbReference type="ARBA" id="ARBA00010780"/>
    </source>
</evidence>
<evidence type="ECO:0000256" key="4">
    <source>
        <dbReference type="ARBA" id="ARBA00017621"/>
    </source>
</evidence>
<dbReference type="GO" id="GO:0043332">
    <property type="term" value="C:mating projection tip"/>
    <property type="evidence" value="ECO:0007669"/>
    <property type="project" value="UniProtKB-UniRule"/>
</dbReference>
<organism evidence="13 14">
    <name type="scientific">Wickerhamomyces pijperi</name>
    <name type="common">Yeast</name>
    <name type="synonym">Pichia pijperi</name>
    <dbReference type="NCBI Taxonomy" id="599730"/>
    <lineage>
        <taxon>Eukaryota</taxon>
        <taxon>Fungi</taxon>
        <taxon>Dikarya</taxon>
        <taxon>Ascomycota</taxon>
        <taxon>Saccharomycotina</taxon>
        <taxon>Saccharomycetes</taxon>
        <taxon>Phaffomycetales</taxon>
        <taxon>Wickerhamomycetaceae</taxon>
        <taxon>Wickerhamomyces</taxon>
    </lineage>
</organism>
<dbReference type="AlphaFoldDB" id="A0A9P8TK98"/>
<evidence type="ECO:0000256" key="6">
    <source>
        <dbReference type="ARBA" id="ARBA00022692"/>
    </source>
</evidence>
<evidence type="ECO:0000256" key="8">
    <source>
        <dbReference type="ARBA" id="ARBA00022989"/>
    </source>
</evidence>
<comment type="subcellular location">
    <subcellularLocation>
        <location evidence="2 11">Cell membrane</location>
        <topology evidence="2 11">Multi-pass membrane protein</topology>
    </subcellularLocation>
</comment>
<dbReference type="GO" id="GO:0032220">
    <property type="term" value="P:plasma membrane fusion involved in cytogamy"/>
    <property type="evidence" value="ECO:0007669"/>
    <property type="project" value="TreeGrafter"/>
</dbReference>
<evidence type="ECO:0000256" key="1">
    <source>
        <dbReference type="ARBA" id="ARBA00002512"/>
    </source>
</evidence>
<evidence type="ECO:0000256" key="2">
    <source>
        <dbReference type="ARBA" id="ARBA00004651"/>
    </source>
</evidence>
<keyword evidence="8 11" id="KW-1133">Transmembrane helix</keyword>